<dbReference type="OrthoDB" id="391988at2759"/>
<keyword evidence="10" id="KW-1185">Reference proteome</keyword>
<evidence type="ECO:0000256" key="2">
    <source>
        <dbReference type="ARBA" id="ARBA00009638"/>
    </source>
</evidence>
<keyword evidence="4" id="KW-0547">Nucleotide-binding</keyword>
<sequence length="345" mass="37924">MLRHSISIPALGAARAVRPAATVPLTLSAVRSASSLTSTRGRPPPTHPARQAKIIAAAAKRREQHEQRMAAASSKSSSASAATAKSAAAVAAELSKRKQFMSITPRSDVLDLIQSWGLGENKRPTMKPDKYPFVPHAKRPVEFVAAAKREGSFWRNEERWPEVAMIGRSNVGKSRLINAVCGTTIVRVKAKPGLTQSINWYKVAKPWRGYVVDMPGYGFAYAKDERKEAWADIIPEYLKRPQVSRLLVLVDARHGLKMADVEFLDSMSKLRRLPKSIILTKCDLVRPDILARRYQSVCQDVHKFGIQPSNVVMVSAKSGAGLIPLRTLLKRELMTTAEAEAAAGQ</sequence>
<evidence type="ECO:0000256" key="3">
    <source>
        <dbReference type="ARBA" id="ARBA00022723"/>
    </source>
</evidence>
<comment type="cofactor">
    <cofactor evidence="1">
        <name>Mg(2+)</name>
        <dbReference type="ChEBI" id="CHEBI:18420"/>
    </cofactor>
</comment>
<dbReference type="EMBL" id="GG745375">
    <property type="protein sequence ID" value="KNE71901.1"/>
    <property type="molecule type" value="Genomic_DNA"/>
</dbReference>
<dbReference type="InterPro" id="IPR030393">
    <property type="entry name" value="G_ENGB_dom"/>
</dbReference>
<name>A0A0L0TB05_ALLM3</name>
<proteinExistence type="inferred from homology"/>
<dbReference type="SUPFAM" id="SSF52540">
    <property type="entry name" value="P-loop containing nucleoside triphosphate hydrolases"/>
    <property type="match status" value="1"/>
</dbReference>
<dbReference type="NCBIfam" id="TIGR03598">
    <property type="entry name" value="GTPase_YsxC"/>
    <property type="match status" value="1"/>
</dbReference>
<evidence type="ECO:0000256" key="5">
    <source>
        <dbReference type="ARBA" id="ARBA00022842"/>
    </source>
</evidence>
<keyword evidence="5" id="KW-0460">Magnesium</keyword>
<dbReference type="PANTHER" id="PTHR47560">
    <property type="entry name" value="EXPRESSED PROTEIN"/>
    <property type="match status" value="1"/>
</dbReference>
<dbReference type="Pfam" id="PF01926">
    <property type="entry name" value="MMR_HSR1"/>
    <property type="match status" value="1"/>
</dbReference>
<feature type="domain" description="EngB-type G" evidence="8">
    <location>
        <begin position="159"/>
        <end position="335"/>
    </location>
</feature>
<reference evidence="9 10" key="1">
    <citation type="submission" date="2009-11" db="EMBL/GenBank/DDBJ databases">
        <title>Annotation of Allomyces macrogynus ATCC 38327.</title>
        <authorList>
            <consortium name="The Broad Institute Genome Sequencing Platform"/>
            <person name="Russ C."/>
            <person name="Cuomo C."/>
            <person name="Burger G."/>
            <person name="Gray M.W."/>
            <person name="Holland P.W.H."/>
            <person name="King N."/>
            <person name="Lang F.B.F."/>
            <person name="Roger A.J."/>
            <person name="Ruiz-Trillo I."/>
            <person name="Young S.K."/>
            <person name="Zeng Q."/>
            <person name="Gargeya S."/>
            <person name="Fitzgerald M."/>
            <person name="Haas B."/>
            <person name="Abouelleil A."/>
            <person name="Alvarado L."/>
            <person name="Arachchi H.M."/>
            <person name="Berlin A."/>
            <person name="Chapman S.B."/>
            <person name="Gearin G."/>
            <person name="Goldberg J."/>
            <person name="Griggs A."/>
            <person name="Gujja S."/>
            <person name="Hansen M."/>
            <person name="Heiman D."/>
            <person name="Howarth C."/>
            <person name="Larimer J."/>
            <person name="Lui A."/>
            <person name="MacDonald P.J.P."/>
            <person name="McCowen C."/>
            <person name="Montmayeur A."/>
            <person name="Murphy C."/>
            <person name="Neiman D."/>
            <person name="Pearson M."/>
            <person name="Priest M."/>
            <person name="Roberts A."/>
            <person name="Saif S."/>
            <person name="Shea T."/>
            <person name="Sisk P."/>
            <person name="Stolte C."/>
            <person name="Sykes S."/>
            <person name="Wortman J."/>
            <person name="Nusbaum C."/>
            <person name="Birren B."/>
        </authorList>
    </citation>
    <scope>NUCLEOTIDE SEQUENCE [LARGE SCALE GENOMIC DNA]</scope>
    <source>
        <strain evidence="9 10">ATCC 38327</strain>
    </source>
</reference>
<dbReference type="eggNOG" id="KOG2486">
    <property type="taxonomic scope" value="Eukaryota"/>
</dbReference>
<evidence type="ECO:0000256" key="4">
    <source>
        <dbReference type="ARBA" id="ARBA00022741"/>
    </source>
</evidence>
<dbReference type="InterPro" id="IPR006073">
    <property type="entry name" value="GTP-bd"/>
</dbReference>
<evidence type="ECO:0000256" key="1">
    <source>
        <dbReference type="ARBA" id="ARBA00001946"/>
    </source>
</evidence>
<dbReference type="AlphaFoldDB" id="A0A0L0TB05"/>
<evidence type="ECO:0000256" key="6">
    <source>
        <dbReference type="ARBA" id="ARBA00023134"/>
    </source>
</evidence>
<evidence type="ECO:0000313" key="9">
    <source>
        <dbReference type="EMBL" id="KNE71901.1"/>
    </source>
</evidence>
<comment type="similarity">
    <text evidence="2">Belongs to the TRAFAC class TrmE-Era-EngA-EngB-Septin-like GTPase superfamily. EngB GTPase family.</text>
</comment>
<keyword evidence="3" id="KW-0479">Metal-binding</keyword>
<dbReference type="STRING" id="578462.A0A0L0TB05"/>
<dbReference type="VEuPathDB" id="FungiDB:AMAG_16328"/>
<dbReference type="Gene3D" id="3.40.50.300">
    <property type="entry name" value="P-loop containing nucleotide triphosphate hydrolases"/>
    <property type="match status" value="1"/>
</dbReference>
<protein>
    <submittedName>
        <fullName evidence="9">Ribosome biogenesis GTP-binding protein YsxC</fullName>
    </submittedName>
</protein>
<feature type="region of interest" description="Disordered" evidence="7">
    <location>
        <begin position="60"/>
        <end position="81"/>
    </location>
</feature>
<evidence type="ECO:0000256" key="7">
    <source>
        <dbReference type="SAM" id="MobiDB-lite"/>
    </source>
</evidence>
<evidence type="ECO:0000259" key="8">
    <source>
        <dbReference type="PROSITE" id="PS51706"/>
    </source>
</evidence>
<keyword evidence="6" id="KW-0342">GTP-binding</keyword>
<dbReference type="InterPro" id="IPR019987">
    <property type="entry name" value="GTP-bd_ribosome_bio_YsxC"/>
</dbReference>
<dbReference type="CDD" id="cd01876">
    <property type="entry name" value="YihA_EngB"/>
    <property type="match status" value="1"/>
</dbReference>
<evidence type="ECO:0000313" key="10">
    <source>
        <dbReference type="Proteomes" id="UP000054350"/>
    </source>
</evidence>
<dbReference type="Proteomes" id="UP000054350">
    <property type="component" value="Unassembled WGS sequence"/>
</dbReference>
<dbReference type="PROSITE" id="PS51706">
    <property type="entry name" value="G_ENGB"/>
    <property type="match status" value="1"/>
</dbReference>
<dbReference type="GO" id="GO:0046872">
    <property type="term" value="F:metal ion binding"/>
    <property type="evidence" value="ECO:0007669"/>
    <property type="project" value="UniProtKB-KW"/>
</dbReference>
<dbReference type="InterPro" id="IPR027417">
    <property type="entry name" value="P-loop_NTPase"/>
</dbReference>
<feature type="compositionally biased region" description="Low complexity" evidence="7">
    <location>
        <begin position="70"/>
        <end position="81"/>
    </location>
</feature>
<accession>A0A0L0TB05</accession>
<dbReference type="GO" id="GO:0005525">
    <property type="term" value="F:GTP binding"/>
    <property type="evidence" value="ECO:0007669"/>
    <property type="project" value="UniProtKB-KW"/>
</dbReference>
<reference evidence="10" key="2">
    <citation type="submission" date="2009-11" db="EMBL/GenBank/DDBJ databases">
        <title>The Genome Sequence of Allomyces macrogynus strain ATCC 38327.</title>
        <authorList>
            <consortium name="The Broad Institute Genome Sequencing Platform"/>
            <person name="Russ C."/>
            <person name="Cuomo C."/>
            <person name="Shea T."/>
            <person name="Young S.K."/>
            <person name="Zeng Q."/>
            <person name="Koehrsen M."/>
            <person name="Haas B."/>
            <person name="Borodovsky M."/>
            <person name="Guigo R."/>
            <person name="Alvarado L."/>
            <person name="Berlin A."/>
            <person name="Borenstein D."/>
            <person name="Chen Z."/>
            <person name="Engels R."/>
            <person name="Freedman E."/>
            <person name="Gellesch M."/>
            <person name="Goldberg J."/>
            <person name="Griggs A."/>
            <person name="Gujja S."/>
            <person name="Heiman D."/>
            <person name="Hepburn T."/>
            <person name="Howarth C."/>
            <person name="Jen D."/>
            <person name="Larson L."/>
            <person name="Lewis B."/>
            <person name="Mehta T."/>
            <person name="Park D."/>
            <person name="Pearson M."/>
            <person name="Roberts A."/>
            <person name="Saif S."/>
            <person name="Shenoy N."/>
            <person name="Sisk P."/>
            <person name="Stolte C."/>
            <person name="Sykes S."/>
            <person name="Walk T."/>
            <person name="White J."/>
            <person name="Yandava C."/>
            <person name="Burger G."/>
            <person name="Gray M.W."/>
            <person name="Holland P.W.H."/>
            <person name="King N."/>
            <person name="Lang F.B.F."/>
            <person name="Roger A.J."/>
            <person name="Ruiz-Trillo I."/>
            <person name="Lander E."/>
            <person name="Nusbaum C."/>
        </authorList>
    </citation>
    <scope>NUCLEOTIDE SEQUENCE [LARGE SCALE GENOMIC DNA]</scope>
    <source>
        <strain evidence="10">ATCC 38327</strain>
    </source>
</reference>
<organism evidence="9 10">
    <name type="scientific">Allomyces macrogynus (strain ATCC 38327)</name>
    <name type="common">Allomyces javanicus var. macrogynus</name>
    <dbReference type="NCBI Taxonomy" id="578462"/>
    <lineage>
        <taxon>Eukaryota</taxon>
        <taxon>Fungi</taxon>
        <taxon>Fungi incertae sedis</taxon>
        <taxon>Blastocladiomycota</taxon>
        <taxon>Blastocladiomycetes</taxon>
        <taxon>Blastocladiales</taxon>
        <taxon>Blastocladiaceae</taxon>
        <taxon>Allomyces</taxon>
    </lineage>
</organism>
<gene>
    <name evidence="9" type="ORF">AMAG_16328</name>
</gene>
<dbReference type="PANTHER" id="PTHR47560:SF1">
    <property type="entry name" value="EXPRESSED PROTEIN"/>
    <property type="match status" value="1"/>
</dbReference>